<dbReference type="CDD" id="cd07167">
    <property type="entry name" value="NR_DBD_Lrh-1_like"/>
    <property type="match status" value="1"/>
</dbReference>
<dbReference type="GO" id="GO:0005634">
    <property type="term" value="C:nucleus"/>
    <property type="evidence" value="ECO:0007669"/>
    <property type="project" value="UniProtKB-SubCell"/>
</dbReference>
<evidence type="ECO:0000313" key="15">
    <source>
        <dbReference type="EMBL" id="JAQ01046.1"/>
    </source>
</evidence>
<protein>
    <submittedName>
        <fullName evidence="15">Nuclear hormone receptor FTZ-F1 beta</fullName>
    </submittedName>
</protein>
<feature type="compositionally biased region" description="Basic and acidic residues" evidence="11">
    <location>
        <begin position="84"/>
        <end position="93"/>
    </location>
</feature>
<evidence type="ECO:0000259" key="12">
    <source>
        <dbReference type="PROSITE" id="PS51030"/>
    </source>
</evidence>
<keyword evidence="5 10" id="KW-0805">Transcription regulation</keyword>
<feature type="compositionally biased region" description="Low complexity" evidence="11">
    <location>
        <begin position="207"/>
        <end position="225"/>
    </location>
</feature>
<dbReference type="PROSITE" id="PS51843">
    <property type="entry name" value="NR_LBD"/>
    <property type="match status" value="1"/>
</dbReference>
<dbReference type="PROSITE" id="PS00031">
    <property type="entry name" value="NUCLEAR_REC_DBD_1"/>
    <property type="match status" value="1"/>
</dbReference>
<dbReference type="SUPFAM" id="SSF57716">
    <property type="entry name" value="Glucocorticoid receptor-like (DNA-binding domain)"/>
    <property type="match status" value="1"/>
</dbReference>
<dbReference type="SUPFAM" id="SSF48508">
    <property type="entry name" value="Nuclear receptor ligand-binding domain"/>
    <property type="match status" value="1"/>
</dbReference>
<dbReference type="EMBL" id="GBRD01004780">
    <property type="protein sequence ID" value="JAG61041.1"/>
    <property type="molecule type" value="Transcribed_RNA"/>
</dbReference>
<gene>
    <name evidence="15" type="primary">Hr39_1</name>
    <name evidence="15" type="ORF">g.81953</name>
</gene>
<feature type="region of interest" description="Disordered" evidence="11">
    <location>
        <begin position="254"/>
        <end position="292"/>
    </location>
</feature>
<feature type="domain" description="Nuclear receptor" evidence="12">
    <location>
        <begin position="329"/>
        <end position="404"/>
    </location>
</feature>
<organism evidence="14">
    <name type="scientific">Lygus hesperus</name>
    <name type="common">Western plant bug</name>
    <dbReference type="NCBI Taxonomy" id="30085"/>
    <lineage>
        <taxon>Eukaryota</taxon>
        <taxon>Metazoa</taxon>
        <taxon>Ecdysozoa</taxon>
        <taxon>Arthropoda</taxon>
        <taxon>Hexapoda</taxon>
        <taxon>Insecta</taxon>
        <taxon>Pterygota</taxon>
        <taxon>Neoptera</taxon>
        <taxon>Paraneoptera</taxon>
        <taxon>Hemiptera</taxon>
        <taxon>Heteroptera</taxon>
        <taxon>Panheteroptera</taxon>
        <taxon>Cimicomorpha</taxon>
        <taxon>Miridae</taxon>
        <taxon>Mirini</taxon>
        <taxon>Lygus</taxon>
    </lineage>
</organism>
<keyword evidence="3 10" id="KW-0863">Zinc-finger</keyword>
<dbReference type="Pfam" id="PF00105">
    <property type="entry name" value="zf-C4"/>
    <property type="match status" value="1"/>
</dbReference>
<keyword evidence="8 10" id="KW-0675">Receptor</keyword>
<feature type="region of interest" description="Disordered" evidence="11">
    <location>
        <begin position="207"/>
        <end position="238"/>
    </location>
</feature>
<dbReference type="GO" id="GO:0008270">
    <property type="term" value="F:zinc ion binding"/>
    <property type="evidence" value="ECO:0007669"/>
    <property type="project" value="UniProtKB-KW"/>
</dbReference>
<dbReference type="PANTHER" id="PTHR24086:SF25">
    <property type="entry name" value="NUCLEAR HORMONE RECEPTOR FTZ-F1 BETA"/>
    <property type="match status" value="1"/>
</dbReference>
<evidence type="ECO:0000259" key="13">
    <source>
        <dbReference type="PROSITE" id="PS51843"/>
    </source>
</evidence>
<dbReference type="SMART" id="SM00399">
    <property type="entry name" value="ZnF_C4"/>
    <property type="match status" value="1"/>
</dbReference>
<dbReference type="EMBL" id="GBRD01004777">
    <property type="protein sequence ID" value="JAG61044.1"/>
    <property type="molecule type" value="Transcribed_RNA"/>
</dbReference>
<sequence length="677" mass="74812">MEGGVSVKWGETRTGVVTSGQVTTINIHHSPHDKEDNYYQCNGGSSGKCSVVVSNEQMNVDEDSTAADAEVSTFTSEPVNLRNKNRDESRTSIERPMSWEGELSDSECATIKPEPEENTVESSESCSYPKSSKVSPQGAPEEDKPQILKNEKVVDQARTNQLNAQSELLVDKLLSSGGVLKGPGPTPSPDSAVYSCYSPTASPVTSRHILSSSSGISSPFTPSLSRNNSDASQYGGSQHSSCYSHSYSSVSVSPTQFSPTHSPIQGRHMHRPGFPSPVLNNRGLHEFSMPNDEGNSNALEEKFASMAADFVQHNVGLASPGISRQQLINSPCPICGDKISGFHYGIFSCESCKGFFKRTVQNRKNYVCLRGSSCPVTIATRKKCPACRFEKCLSMGMKLEAIREDRTRGGRSTYQCSYTVPAGLVEQKCAELQQQQQSAPQTNLVPQLLQEIMEVEHLWQYNEADPKYVGRIPRPSAPQPTDLMANLCNIADHRLYKIVKWCKSLPLFKNISIDDQTSLLINAWCELLLFSCCFRSMSSPGEIRVSLGKCITLVEAKNLGLAQPIERMLNFTDHLRRLKVDKYEYVAMKVIVLLSSDTSDLREPDKVRASQEKALQALQQYTLAHYPDIPSKFGELLLRIPDLQRTCQIGKEMLSIKSNEGEGPSFNLLMELLRGDH</sequence>
<feature type="domain" description="NR LBD" evidence="13">
    <location>
        <begin position="440"/>
        <end position="676"/>
    </location>
</feature>
<feature type="region of interest" description="Disordered" evidence="11">
    <location>
        <begin position="79"/>
        <end position="148"/>
    </location>
</feature>
<accession>A0A0K8T695</accession>
<dbReference type="Pfam" id="PF00104">
    <property type="entry name" value="Hormone_recep"/>
    <property type="match status" value="1"/>
</dbReference>
<dbReference type="InterPro" id="IPR001628">
    <property type="entry name" value="Znf_hrmn_rcpt"/>
</dbReference>
<comment type="similarity">
    <text evidence="10">Belongs to the nuclear hormone receptor family.</text>
</comment>
<dbReference type="SMART" id="SM00430">
    <property type="entry name" value="HOLI"/>
    <property type="match status" value="1"/>
</dbReference>
<dbReference type="InterPro" id="IPR000536">
    <property type="entry name" value="Nucl_hrmn_rcpt_lig-bd"/>
</dbReference>
<evidence type="ECO:0000256" key="2">
    <source>
        <dbReference type="ARBA" id="ARBA00022723"/>
    </source>
</evidence>
<keyword evidence="7 10" id="KW-0804">Transcription</keyword>
<dbReference type="FunFam" id="3.30.50.10:FF:000037">
    <property type="entry name" value="Nuclear hormone receptor FTZ-F1 beta"/>
    <property type="match status" value="1"/>
</dbReference>
<dbReference type="EMBL" id="GBRD01004775">
    <property type="protein sequence ID" value="JAG61046.1"/>
    <property type="molecule type" value="Transcribed_RNA"/>
</dbReference>
<dbReference type="GO" id="GO:0004879">
    <property type="term" value="F:nuclear receptor activity"/>
    <property type="evidence" value="ECO:0007669"/>
    <property type="project" value="InterPro"/>
</dbReference>
<dbReference type="GO" id="GO:0043565">
    <property type="term" value="F:sequence-specific DNA binding"/>
    <property type="evidence" value="ECO:0007669"/>
    <property type="project" value="InterPro"/>
</dbReference>
<feature type="compositionally biased region" description="Low complexity" evidence="11">
    <location>
        <begin position="120"/>
        <end position="136"/>
    </location>
</feature>
<keyword evidence="9 10" id="KW-0539">Nucleus</keyword>
<dbReference type="AlphaFoldDB" id="A0A0K8T695"/>
<dbReference type="InterPro" id="IPR016355">
    <property type="entry name" value="NR5-like"/>
</dbReference>
<evidence type="ECO:0000256" key="10">
    <source>
        <dbReference type="RuleBase" id="RU004334"/>
    </source>
</evidence>
<name>A0A0K8T695_LYGHE</name>
<dbReference type="Gene3D" id="3.30.50.10">
    <property type="entry name" value="Erythroid Transcription Factor GATA-1, subunit A"/>
    <property type="match status" value="1"/>
</dbReference>
<dbReference type="PROSITE" id="PS51030">
    <property type="entry name" value="NUCLEAR_REC_DBD_2"/>
    <property type="match status" value="1"/>
</dbReference>
<evidence type="ECO:0000256" key="6">
    <source>
        <dbReference type="ARBA" id="ARBA00023125"/>
    </source>
</evidence>
<evidence type="ECO:0000256" key="11">
    <source>
        <dbReference type="SAM" id="MobiDB-lite"/>
    </source>
</evidence>
<evidence type="ECO:0000256" key="3">
    <source>
        <dbReference type="ARBA" id="ARBA00022771"/>
    </source>
</evidence>
<dbReference type="PANTHER" id="PTHR24086">
    <property type="entry name" value="NUCLEAR RECEPTOR SUBFAMILY 5 GROUP A"/>
    <property type="match status" value="1"/>
</dbReference>
<dbReference type="InterPro" id="IPR001723">
    <property type="entry name" value="Nuclear_hrmn_rcpt"/>
</dbReference>
<evidence type="ECO:0000256" key="5">
    <source>
        <dbReference type="ARBA" id="ARBA00023015"/>
    </source>
</evidence>
<reference evidence="14" key="1">
    <citation type="submission" date="2014-09" db="EMBL/GenBank/DDBJ databases">
        <authorList>
            <person name="Magalhaes I.L.F."/>
            <person name="Oliveira U."/>
            <person name="Santos F.R."/>
            <person name="Vidigal T.H.D.A."/>
            <person name="Brescovit A.D."/>
            <person name="Santos A.J."/>
        </authorList>
    </citation>
    <scope>NUCLEOTIDE SEQUENCE</scope>
</reference>
<dbReference type="Gene3D" id="1.10.565.10">
    <property type="entry name" value="Retinoid X Receptor"/>
    <property type="match status" value="1"/>
</dbReference>
<feature type="compositionally biased region" description="Polar residues" evidence="11">
    <location>
        <begin position="254"/>
        <end position="263"/>
    </location>
</feature>
<keyword evidence="6 10" id="KW-0238">DNA-binding</keyword>
<dbReference type="PRINTS" id="PR00398">
    <property type="entry name" value="STRDHORMONER"/>
</dbReference>
<evidence type="ECO:0000256" key="8">
    <source>
        <dbReference type="ARBA" id="ARBA00023170"/>
    </source>
</evidence>
<proteinExistence type="inferred from homology"/>
<dbReference type="EMBL" id="GBRD01004773">
    <property type="protein sequence ID" value="JAG61048.1"/>
    <property type="molecule type" value="Transcribed_RNA"/>
</dbReference>
<comment type="subcellular location">
    <subcellularLocation>
        <location evidence="1 10">Nucleus</location>
    </subcellularLocation>
</comment>
<keyword evidence="4 10" id="KW-0862">Zinc</keyword>
<evidence type="ECO:0000256" key="1">
    <source>
        <dbReference type="ARBA" id="ARBA00004123"/>
    </source>
</evidence>
<dbReference type="InterPro" id="IPR035500">
    <property type="entry name" value="NHR-like_dom_sf"/>
</dbReference>
<dbReference type="FunFam" id="1.10.565.10:FF:000036">
    <property type="entry name" value="Nuclear hormone receptor FTZ-F1 beta"/>
    <property type="match status" value="1"/>
</dbReference>
<evidence type="ECO:0000313" key="14">
    <source>
        <dbReference type="EMBL" id="JAG61044.1"/>
    </source>
</evidence>
<evidence type="ECO:0000256" key="4">
    <source>
        <dbReference type="ARBA" id="ARBA00022833"/>
    </source>
</evidence>
<reference evidence="15" key="2">
    <citation type="journal article" date="2016" name="Gigascience">
        <title>De novo construction of an expanded transcriptome assembly for the western tarnished plant bug, Lygus hesperus.</title>
        <authorList>
            <person name="Tassone E.E."/>
            <person name="Geib S.M."/>
            <person name="Hall B."/>
            <person name="Fabrick J.A."/>
            <person name="Brent C.S."/>
            <person name="Hull J.J."/>
        </authorList>
    </citation>
    <scope>NUCLEOTIDE SEQUENCE</scope>
</reference>
<dbReference type="EMBL" id="GDHC01017583">
    <property type="protein sequence ID" value="JAQ01046.1"/>
    <property type="molecule type" value="Transcribed_RNA"/>
</dbReference>
<keyword evidence="2 10" id="KW-0479">Metal-binding</keyword>
<evidence type="ECO:0000256" key="7">
    <source>
        <dbReference type="ARBA" id="ARBA00023163"/>
    </source>
</evidence>
<evidence type="ECO:0000256" key="9">
    <source>
        <dbReference type="ARBA" id="ARBA00023242"/>
    </source>
</evidence>
<dbReference type="InterPro" id="IPR013088">
    <property type="entry name" value="Znf_NHR/GATA"/>
</dbReference>
<dbReference type="PRINTS" id="PR00047">
    <property type="entry name" value="STROIDFINGER"/>
</dbReference>
<dbReference type="CDD" id="cd06930">
    <property type="entry name" value="NR_LBD_F2"/>
    <property type="match status" value="1"/>
</dbReference>